<comment type="caution">
    <text evidence="1">The sequence shown here is derived from an EMBL/GenBank/DDBJ whole genome shotgun (WGS) entry which is preliminary data.</text>
</comment>
<proteinExistence type="predicted"/>
<dbReference type="PANTHER" id="PTHR31143:SF2">
    <property type="entry name" value="FR47-LIKE DOMAIN-CONTAINING PROTEIN-RELATED"/>
    <property type="match status" value="1"/>
</dbReference>
<evidence type="ECO:0000313" key="1">
    <source>
        <dbReference type="EMBL" id="GIN62287.1"/>
    </source>
</evidence>
<organism evidence="1 2">
    <name type="scientific">Robertmurraya siralis</name>
    <dbReference type="NCBI Taxonomy" id="77777"/>
    <lineage>
        <taxon>Bacteria</taxon>
        <taxon>Bacillati</taxon>
        <taxon>Bacillota</taxon>
        <taxon>Bacilli</taxon>
        <taxon>Bacillales</taxon>
        <taxon>Bacillaceae</taxon>
        <taxon>Robertmurraya</taxon>
    </lineage>
</organism>
<dbReference type="InterPro" id="IPR027365">
    <property type="entry name" value="GNAT_acetyltra_YdfB-like"/>
</dbReference>
<evidence type="ECO:0000313" key="2">
    <source>
        <dbReference type="Proteomes" id="UP000682111"/>
    </source>
</evidence>
<dbReference type="Proteomes" id="UP000682111">
    <property type="component" value="Unassembled WGS sequence"/>
</dbReference>
<dbReference type="PANTHER" id="PTHR31143">
    <property type="match status" value="1"/>
</dbReference>
<dbReference type="RefSeq" id="WP_212933679.1">
    <property type="nucleotide sequence ID" value="NZ_BORC01000003.1"/>
</dbReference>
<sequence length="274" mass="31257">MICELSKEDFHKCKSIINGAGQLEVKAIVEGINPGRIFVDHPISPTTGLVWLGNNDGFVFIGNEHNDAFNYEINGFLDLVIAPEARKVGLEWFEGLGNHQGWDTVIEKLFTSRNLKSWNQKVYTLSKTTYKEKSYSMEKGHTVTKISSELLKDSSIKNMDFLRLKVSEFWTSSESFLNTGKGYCVLFNNMIVSICLSGFVVENIHCIAIETFKGHRGRKLGQVVAYYFVKDCLENGNIPYWDCMEENWPSVAIAENLGFENVFDYKGYYFKLKD</sequence>
<dbReference type="EMBL" id="BORC01000003">
    <property type="protein sequence ID" value="GIN62287.1"/>
    <property type="molecule type" value="Genomic_DNA"/>
</dbReference>
<dbReference type="InterPro" id="IPR016181">
    <property type="entry name" value="Acyl_CoA_acyltransferase"/>
</dbReference>
<dbReference type="Gene3D" id="3.40.630.30">
    <property type="match status" value="1"/>
</dbReference>
<protein>
    <submittedName>
        <fullName evidence="1">Acetyltransferase</fullName>
    </submittedName>
</protein>
<reference evidence="1" key="1">
    <citation type="submission" date="2021-03" db="EMBL/GenBank/DDBJ databases">
        <title>Antimicrobial resistance genes in bacteria isolated from Japanese honey, and their potential for conferring macrolide and lincosamide resistance in the American foulbrood pathogen Paenibacillus larvae.</title>
        <authorList>
            <person name="Okamoto M."/>
            <person name="Kumagai M."/>
            <person name="Kanamori H."/>
            <person name="Takamatsu D."/>
        </authorList>
    </citation>
    <scope>NUCLEOTIDE SEQUENCE</scope>
    <source>
        <strain evidence="1">J27TS8</strain>
    </source>
</reference>
<dbReference type="AlphaFoldDB" id="A0A920BUG4"/>
<name>A0A920BUG4_9BACI</name>
<keyword evidence="2" id="KW-1185">Reference proteome</keyword>
<gene>
    <name evidence="1" type="ORF">J27TS8_22800</name>
</gene>
<dbReference type="Pfam" id="PF12746">
    <property type="entry name" value="GNAT_acetyltran"/>
    <property type="match status" value="1"/>
</dbReference>
<dbReference type="SUPFAM" id="SSF55729">
    <property type="entry name" value="Acyl-CoA N-acyltransferases (Nat)"/>
    <property type="match status" value="1"/>
</dbReference>
<accession>A0A920BUG4</accession>